<dbReference type="PANTHER" id="PTHR10937:SF17">
    <property type="entry name" value="GLUCOSAMINE-FRUCTOSE-6-PHOSPHATE AMINOTRANSFERASE"/>
    <property type="match status" value="1"/>
</dbReference>
<feature type="domain" description="SIS" evidence="2">
    <location>
        <begin position="29"/>
        <end position="170"/>
    </location>
</feature>
<dbReference type="Pfam" id="PF01380">
    <property type="entry name" value="SIS"/>
    <property type="match status" value="2"/>
</dbReference>
<dbReference type="EMBL" id="JQBR01000013">
    <property type="protein sequence ID" value="KRN65047.1"/>
    <property type="molecule type" value="Genomic_DNA"/>
</dbReference>
<keyword evidence="1" id="KW-0677">Repeat</keyword>
<dbReference type="InterPro" id="IPR035466">
    <property type="entry name" value="GlmS/AgaS_SIS"/>
</dbReference>
<sequence>MKSIEDYVNLEAQFYEDVLTNKDQLFANCFNEINLNEIDNIVIYATGSSSNAAFSARPFMSKILKMPVYVEEPSIAANYGLYANKHTLYLAISQGGHSYSTIHMVKELESHEQKVFVLTSDLQSPIATTSKNVISMGMPVEEMPYVSAGYSVTILDLMLIALTISQKRQTITIGQVEACHQKIQEITLAIPDVIRKSTNWVNKVIDQYTEANRIWFIGYGAAYGVAREGETKITETVRITSLGKELEEYMHGPYLGLHETDRIIFVEPHGKLEHRADLLKQFLQEHVSHISTIFANDGSTKIDDLALKIDTDELLASLFLTIPVHLLAYRLSQRKKNDLEVSTYPDFDKITGSKI</sequence>
<dbReference type="GO" id="GO:0006487">
    <property type="term" value="P:protein N-linked glycosylation"/>
    <property type="evidence" value="ECO:0007669"/>
    <property type="project" value="TreeGrafter"/>
</dbReference>
<dbReference type="SUPFAM" id="SSF53697">
    <property type="entry name" value="SIS domain"/>
    <property type="match status" value="1"/>
</dbReference>
<dbReference type="CDD" id="cd05008">
    <property type="entry name" value="SIS_GlmS_GlmD_1"/>
    <property type="match status" value="1"/>
</dbReference>
<dbReference type="InterPro" id="IPR046348">
    <property type="entry name" value="SIS_dom_sf"/>
</dbReference>
<dbReference type="GO" id="GO:0097367">
    <property type="term" value="F:carbohydrate derivative binding"/>
    <property type="evidence" value="ECO:0007669"/>
    <property type="project" value="InterPro"/>
</dbReference>
<reference evidence="3 4" key="1">
    <citation type="journal article" date="2015" name="Genome Announc.">
        <title>Expanding the biotechnology potential of lactobacilli through comparative genomics of 213 strains and associated genera.</title>
        <authorList>
            <person name="Sun Z."/>
            <person name="Harris H.M."/>
            <person name="McCann A."/>
            <person name="Guo C."/>
            <person name="Argimon S."/>
            <person name="Zhang W."/>
            <person name="Yang X."/>
            <person name="Jeffery I.B."/>
            <person name="Cooney J.C."/>
            <person name="Kagawa T.F."/>
            <person name="Liu W."/>
            <person name="Song Y."/>
            <person name="Salvetti E."/>
            <person name="Wrobel A."/>
            <person name="Rasinkangas P."/>
            <person name="Parkhill J."/>
            <person name="Rea M.C."/>
            <person name="O'Sullivan O."/>
            <person name="Ritari J."/>
            <person name="Douillard F.P."/>
            <person name="Paul Ross R."/>
            <person name="Yang R."/>
            <person name="Briner A.E."/>
            <person name="Felis G.E."/>
            <person name="de Vos W.M."/>
            <person name="Barrangou R."/>
            <person name="Klaenhammer T.R."/>
            <person name="Caufield P.W."/>
            <person name="Cui Y."/>
            <person name="Zhang H."/>
            <person name="O'Toole P.W."/>
        </authorList>
    </citation>
    <scope>NUCLEOTIDE SEQUENCE [LARGE SCALE GENOMIC DNA]</scope>
    <source>
        <strain evidence="3 4">DSM 17757</strain>
    </source>
</reference>
<dbReference type="PROSITE" id="PS51464">
    <property type="entry name" value="SIS"/>
    <property type="match status" value="2"/>
</dbReference>
<evidence type="ECO:0000259" key="2">
    <source>
        <dbReference type="PROSITE" id="PS51464"/>
    </source>
</evidence>
<organism evidence="3 4">
    <name type="scientific">Pediococcus cellicola</name>
    <dbReference type="NCBI Taxonomy" id="319652"/>
    <lineage>
        <taxon>Bacteria</taxon>
        <taxon>Bacillati</taxon>
        <taxon>Bacillota</taxon>
        <taxon>Bacilli</taxon>
        <taxon>Lactobacillales</taxon>
        <taxon>Lactobacillaceae</taxon>
        <taxon>Pediococcus</taxon>
    </lineage>
</organism>
<dbReference type="AlphaFoldDB" id="A0A0R2ISZ9"/>
<dbReference type="Proteomes" id="UP000051568">
    <property type="component" value="Unassembled WGS sequence"/>
</dbReference>
<name>A0A0R2ISZ9_9LACO</name>
<dbReference type="PANTHER" id="PTHR10937">
    <property type="entry name" value="GLUCOSAMINE--FRUCTOSE-6-PHOSPHATE AMINOTRANSFERASE, ISOMERIZING"/>
    <property type="match status" value="1"/>
</dbReference>
<gene>
    <name evidence="3" type="ORF">IV80_GL000557</name>
</gene>
<dbReference type="GO" id="GO:0006047">
    <property type="term" value="P:UDP-N-acetylglucosamine metabolic process"/>
    <property type="evidence" value="ECO:0007669"/>
    <property type="project" value="TreeGrafter"/>
</dbReference>
<dbReference type="Gene3D" id="3.40.50.10490">
    <property type="entry name" value="Glucose-6-phosphate isomerase like protein, domain 1"/>
    <property type="match status" value="2"/>
</dbReference>
<keyword evidence="4" id="KW-1185">Reference proteome</keyword>
<dbReference type="InterPro" id="IPR001347">
    <property type="entry name" value="SIS_dom"/>
</dbReference>
<dbReference type="GO" id="GO:0004360">
    <property type="term" value="F:glutamine-fructose-6-phosphate transaminase (isomerizing) activity"/>
    <property type="evidence" value="ECO:0007669"/>
    <property type="project" value="TreeGrafter"/>
</dbReference>
<dbReference type="InterPro" id="IPR035490">
    <property type="entry name" value="GlmS/FrlB_SIS"/>
</dbReference>
<dbReference type="GO" id="GO:0006002">
    <property type="term" value="P:fructose 6-phosphate metabolic process"/>
    <property type="evidence" value="ECO:0007669"/>
    <property type="project" value="TreeGrafter"/>
</dbReference>
<protein>
    <submittedName>
        <fullName evidence="3">Sugar isomerase</fullName>
    </submittedName>
</protein>
<comment type="caution">
    <text evidence="3">The sequence shown here is derived from an EMBL/GenBank/DDBJ whole genome shotgun (WGS) entry which is preliminary data.</text>
</comment>
<dbReference type="STRING" id="319652.IV80_GL000557"/>
<dbReference type="CDD" id="cd05009">
    <property type="entry name" value="SIS_GlmS_GlmD_2"/>
    <property type="match status" value="1"/>
</dbReference>
<evidence type="ECO:0000256" key="1">
    <source>
        <dbReference type="ARBA" id="ARBA00022737"/>
    </source>
</evidence>
<dbReference type="PATRIC" id="fig|319652.3.peg.564"/>
<evidence type="ECO:0000313" key="3">
    <source>
        <dbReference type="EMBL" id="KRN65047.1"/>
    </source>
</evidence>
<proteinExistence type="predicted"/>
<dbReference type="RefSeq" id="WP_057752735.1">
    <property type="nucleotide sequence ID" value="NZ_BJVH01000012.1"/>
</dbReference>
<dbReference type="GO" id="GO:0016853">
    <property type="term" value="F:isomerase activity"/>
    <property type="evidence" value="ECO:0007669"/>
    <property type="project" value="UniProtKB-KW"/>
</dbReference>
<evidence type="ECO:0000313" key="4">
    <source>
        <dbReference type="Proteomes" id="UP000051568"/>
    </source>
</evidence>
<accession>A0A0R2ISZ9</accession>
<dbReference type="OrthoDB" id="5150296at2"/>
<feature type="domain" description="SIS" evidence="2">
    <location>
        <begin position="204"/>
        <end position="337"/>
    </location>
</feature>
<keyword evidence="3" id="KW-0413">Isomerase</keyword>